<dbReference type="GO" id="GO:0000976">
    <property type="term" value="F:transcription cis-regulatory region binding"/>
    <property type="evidence" value="ECO:0007669"/>
    <property type="project" value="TreeGrafter"/>
</dbReference>
<dbReference type="GO" id="GO:0030154">
    <property type="term" value="P:cell differentiation"/>
    <property type="evidence" value="ECO:0007669"/>
    <property type="project" value="TreeGrafter"/>
</dbReference>
<keyword evidence="3" id="KW-0539">Nucleus</keyword>
<gene>
    <name evidence="5" type="ORF">MKW98_030952</name>
</gene>
<comment type="subcellular location">
    <subcellularLocation>
        <location evidence="1">Nucleus</location>
    </subcellularLocation>
</comment>
<sequence>MHKLLGNRWSLMSGRLPGRTANDIKNYYNTHLKKSSFFKYDTDQEEQVANLDNNINDHCPRVLKRKLRLLLDINNVDDGDNVDLLKMKTKIIRPLPRRFSRGEYQWITNKTLSEDRTDNINSATAAKTPNIDSGKKITKFSEGIDDGHRTYYCSYDNDDDQEVDEGGNVADNNYWSSFYLDYNSGHMLGEEQDPYFIF</sequence>
<dbReference type="PANTHER" id="PTHR47998:SF43">
    <property type="entry name" value="TRANSCRIPTION FACTOR MYB82"/>
    <property type="match status" value="1"/>
</dbReference>
<dbReference type="PROSITE" id="PS51294">
    <property type="entry name" value="HTH_MYB"/>
    <property type="match status" value="1"/>
</dbReference>
<evidence type="ECO:0000256" key="3">
    <source>
        <dbReference type="ARBA" id="ARBA00023242"/>
    </source>
</evidence>
<keyword evidence="2" id="KW-0238">DNA-binding</keyword>
<dbReference type="AlphaFoldDB" id="A0AAD4X917"/>
<accession>A0AAD4X917</accession>
<dbReference type="PANTHER" id="PTHR47998">
    <property type="entry name" value="TRANSCRIPTION FACTOR MYB51-LIKE ISOFORM X1"/>
    <property type="match status" value="1"/>
</dbReference>
<feature type="domain" description="HTH myb-type" evidence="4">
    <location>
        <begin position="1"/>
        <end position="36"/>
    </location>
</feature>
<organism evidence="5 6">
    <name type="scientific">Papaver atlanticum</name>
    <dbReference type="NCBI Taxonomy" id="357466"/>
    <lineage>
        <taxon>Eukaryota</taxon>
        <taxon>Viridiplantae</taxon>
        <taxon>Streptophyta</taxon>
        <taxon>Embryophyta</taxon>
        <taxon>Tracheophyta</taxon>
        <taxon>Spermatophyta</taxon>
        <taxon>Magnoliopsida</taxon>
        <taxon>Ranunculales</taxon>
        <taxon>Papaveraceae</taxon>
        <taxon>Papaveroideae</taxon>
        <taxon>Papaver</taxon>
    </lineage>
</organism>
<dbReference type="GO" id="GO:0005634">
    <property type="term" value="C:nucleus"/>
    <property type="evidence" value="ECO:0007669"/>
    <property type="project" value="UniProtKB-SubCell"/>
</dbReference>
<dbReference type="InterPro" id="IPR009057">
    <property type="entry name" value="Homeodomain-like_sf"/>
</dbReference>
<dbReference type="Proteomes" id="UP001202328">
    <property type="component" value="Unassembled WGS sequence"/>
</dbReference>
<dbReference type="InterPro" id="IPR001005">
    <property type="entry name" value="SANT/Myb"/>
</dbReference>
<dbReference type="InterPro" id="IPR015495">
    <property type="entry name" value="Myb_TF_plants"/>
</dbReference>
<evidence type="ECO:0000256" key="2">
    <source>
        <dbReference type="ARBA" id="ARBA00023125"/>
    </source>
</evidence>
<dbReference type="Gene3D" id="1.10.10.60">
    <property type="entry name" value="Homeodomain-like"/>
    <property type="match status" value="1"/>
</dbReference>
<dbReference type="InterPro" id="IPR017930">
    <property type="entry name" value="Myb_dom"/>
</dbReference>
<evidence type="ECO:0000259" key="4">
    <source>
        <dbReference type="PROSITE" id="PS51294"/>
    </source>
</evidence>
<evidence type="ECO:0000313" key="6">
    <source>
        <dbReference type="Proteomes" id="UP001202328"/>
    </source>
</evidence>
<dbReference type="Pfam" id="PF00249">
    <property type="entry name" value="Myb_DNA-binding"/>
    <property type="match status" value="1"/>
</dbReference>
<evidence type="ECO:0000256" key="1">
    <source>
        <dbReference type="ARBA" id="ARBA00004123"/>
    </source>
</evidence>
<evidence type="ECO:0000313" key="5">
    <source>
        <dbReference type="EMBL" id="KAI3869771.1"/>
    </source>
</evidence>
<reference evidence="5" key="1">
    <citation type="submission" date="2022-04" db="EMBL/GenBank/DDBJ databases">
        <title>A functionally conserved STORR gene fusion in Papaver species that diverged 16.8 million years ago.</title>
        <authorList>
            <person name="Catania T."/>
        </authorList>
    </citation>
    <scope>NUCLEOTIDE SEQUENCE</scope>
    <source>
        <strain evidence="5">S-188037</strain>
    </source>
</reference>
<dbReference type="EMBL" id="JAJJMB010013238">
    <property type="protein sequence ID" value="KAI3869771.1"/>
    <property type="molecule type" value="Genomic_DNA"/>
</dbReference>
<dbReference type="CDD" id="cd00167">
    <property type="entry name" value="SANT"/>
    <property type="match status" value="1"/>
</dbReference>
<dbReference type="SUPFAM" id="SSF46689">
    <property type="entry name" value="Homeodomain-like"/>
    <property type="match status" value="1"/>
</dbReference>
<name>A0AAD4X917_9MAGN</name>
<dbReference type="GO" id="GO:0006355">
    <property type="term" value="P:regulation of DNA-templated transcription"/>
    <property type="evidence" value="ECO:0007669"/>
    <property type="project" value="TreeGrafter"/>
</dbReference>
<keyword evidence="6" id="KW-1185">Reference proteome</keyword>
<comment type="caution">
    <text evidence="5">The sequence shown here is derived from an EMBL/GenBank/DDBJ whole genome shotgun (WGS) entry which is preliminary data.</text>
</comment>
<protein>
    <recommendedName>
        <fullName evidence="4">HTH myb-type domain-containing protein</fullName>
    </recommendedName>
</protein>
<proteinExistence type="predicted"/>